<dbReference type="PRINTS" id="PR00502">
    <property type="entry name" value="NUDIXFAMILY"/>
</dbReference>
<feature type="domain" description="Nudix hydrolase" evidence="2">
    <location>
        <begin position="18"/>
        <end position="148"/>
    </location>
</feature>
<comment type="caution">
    <text evidence="3">The sequence shown here is derived from an EMBL/GenBank/DDBJ whole genome shotgun (WGS) entry which is preliminary data.</text>
</comment>
<dbReference type="SUPFAM" id="SSF55811">
    <property type="entry name" value="Nudix"/>
    <property type="match status" value="1"/>
</dbReference>
<reference evidence="3" key="1">
    <citation type="journal article" date="2014" name="Front. Microbiol.">
        <title>High frequency of phylogenetically diverse reductive dehalogenase-homologous genes in deep subseafloor sedimentary metagenomes.</title>
        <authorList>
            <person name="Kawai M."/>
            <person name="Futagami T."/>
            <person name="Toyoda A."/>
            <person name="Takaki Y."/>
            <person name="Nishi S."/>
            <person name="Hori S."/>
            <person name="Arai W."/>
            <person name="Tsubouchi T."/>
            <person name="Morono Y."/>
            <person name="Uchiyama I."/>
            <person name="Ito T."/>
            <person name="Fujiyama A."/>
            <person name="Inagaki F."/>
            <person name="Takami H."/>
        </authorList>
    </citation>
    <scope>NUCLEOTIDE SEQUENCE</scope>
    <source>
        <strain evidence="3">Expedition CK06-06</strain>
    </source>
</reference>
<sequence length="164" mass="19163">MAGVTAFEDKIRMPNIAYPEPTVGALIFDQQGRILLLKGKKHKNRYVIPGGHVEIGEKMHDAVRREVKEETGLDIYDVEILAIQDSIFNKFYHKRKHFIYIDFSCKTDSDDVKINEESEEFVWITPQESFSLPLDPYTERLIQEYLKGKNSKYRKNIIYGYKGL</sequence>
<keyword evidence="1" id="KW-0378">Hydrolase</keyword>
<proteinExistence type="predicted"/>
<evidence type="ECO:0000259" key="2">
    <source>
        <dbReference type="PROSITE" id="PS51462"/>
    </source>
</evidence>
<dbReference type="PANTHER" id="PTHR43736:SF1">
    <property type="entry name" value="DIHYDRONEOPTERIN TRIPHOSPHATE DIPHOSPHATASE"/>
    <property type="match status" value="1"/>
</dbReference>
<evidence type="ECO:0000313" key="3">
    <source>
        <dbReference type="EMBL" id="GAG66312.1"/>
    </source>
</evidence>
<name>X1A856_9ZZZZ</name>
<dbReference type="EMBL" id="BART01000164">
    <property type="protein sequence ID" value="GAG66312.1"/>
    <property type="molecule type" value="Genomic_DNA"/>
</dbReference>
<dbReference type="GO" id="GO:0016787">
    <property type="term" value="F:hydrolase activity"/>
    <property type="evidence" value="ECO:0007669"/>
    <property type="project" value="UniProtKB-KW"/>
</dbReference>
<dbReference type="InterPro" id="IPR015797">
    <property type="entry name" value="NUDIX_hydrolase-like_dom_sf"/>
</dbReference>
<dbReference type="InterPro" id="IPR020476">
    <property type="entry name" value="Nudix_hydrolase"/>
</dbReference>
<dbReference type="Pfam" id="PF00293">
    <property type="entry name" value="NUDIX"/>
    <property type="match status" value="1"/>
</dbReference>
<dbReference type="Gene3D" id="3.90.79.10">
    <property type="entry name" value="Nucleoside Triphosphate Pyrophosphohydrolase"/>
    <property type="match status" value="1"/>
</dbReference>
<organism evidence="3">
    <name type="scientific">marine sediment metagenome</name>
    <dbReference type="NCBI Taxonomy" id="412755"/>
    <lineage>
        <taxon>unclassified sequences</taxon>
        <taxon>metagenomes</taxon>
        <taxon>ecological metagenomes</taxon>
    </lineage>
</organism>
<accession>X1A856</accession>
<dbReference type="InterPro" id="IPR000086">
    <property type="entry name" value="NUDIX_hydrolase_dom"/>
</dbReference>
<dbReference type="PROSITE" id="PS51462">
    <property type="entry name" value="NUDIX"/>
    <property type="match status" value="1"/>
</dbReference>
<protein>
    <recommendedName>
        <fullName evidence="2">Nudix hydrolase domain-containing protein</fullName>
    </recommendedName>
</protein>
<dbReference type="InterPro" id="IPR020084">
    <property type="entry name" value="NUDIX_hydrolase_CS"/>
</dbReference>
<dbReference type="PANTHER" id="PTHR43736">
    <property type="entry name" value="ADP-RIBOSE PYROPHOSPHATASE"/>
    <property type="match status" value="1"/>
</dbReference>
<dbReference type="PROSITE" id="PS00893">
    <property type="entry name" value="NUDIX_BOX"/>
    <property type="match status" value="1"/>
</dbReference>
<dbReference type="AlphaFoldDB" id="X1A856"/>
<gene>
    <name evidence="3" type="ORF">S01H4_00998</name>
</gene>
<evidence type="ECO:0000256" key="1">
    <source>
        <dbReference type="ARBA" id="ARBA00022801"/>
    </source>
</evidence>